<evidence type="ECO:0000256" key="1">
    <source>
        <dbReference type="ARBA" id="ARBA00022801"/>
    </source>
</evidence>
<dbReference type="Pfam" id="PF04185">
    <property type="entry name" value="Phosphoesterase"/>
    <property type="match status" value="1"/>
</dbReference>
<dbReference type="Proteomes" id="UP001174934">
    <property type="component" value="Unassembled WGS sequence"/>
</dbReference>
<dbReference type="EMBL" id="JAULSR010000004">
    <property type="protein sequence ID" value="KAK0621918.1"/>
    <property type="molecule type" value="Genomic_DNA"/>
</dbReference>
<evidence type="ECO:0000256" key="2">
    <source>
        <dbReference type="SAM" id="SignalP"/>
    </source>
</evidence>
<keyword evidence="4" id="KW-1185">Reference proteome</keyword>
<gene>
    <name evidence="3" type="ORF">B0T17DRAFT_494634</name>
</gene>
<keyword evidence="2" id="KW-0732">Signal</keyword>
<dbReference type="PANTHER" id="PTHR31956">
    <property type="entry name" value="NON-SPECIFIC PHOSPHOLIPASE C4-RELATED"/>
    <property type="match status" value="1"/>
</dbReference>
<dbReference type="SUPFAM" id="SSF53649">
    <property type="entry name" value="Alkaline phosphatase-like"/>
    <property type="match status" value="1"/>
</dbReference>
<protein>
    <submittedName>
        <fullName evidence="3">Extracellular phospholipase C</fullName>
    </submittedName>
</protein>
<dbReference type="InterPro" id="IPR017850">
    <property type="entry name" value="Alkaline_phosphatase_core_sf"/>
</dbReference>
<feature type="chain" id="PRO_5041225207" evidence="2">
    <location>
        <begin position="20"/>
        <end position="448"/>
    </location>
</feature>
<name>A0AA39WUL5_9PEZI</name>
<evidence type="ECO:0000313" key="3">
    <source>
        <dbReference type="EMBL" id="KAK0621918.1"/>
    </source>
</evidence>
<organism evidence="3 4">
    <name type="scientific">Bombardia bombarda</name>
    <dbReference type="NCBI Taxonomy" id="252184"/>
    <lineage>
        <taxon>Eukaryota</taxon>
        <taxon>Fungi</taxon>
        <taxon>Dikarya</taxon>
        <taxon>Ascomycota</taxon>
        <taxon>Pezizomycotina</taxon>
        <taxon>Sordariomycetes</taxon>
        <taxon>Sordariomycetidae</taxon>
        <taxon>Sordariales</taxon>
        <taxon>Lasiosphaeriaceae</taxon>
        <taxon>Bombardia</taxon>
    </lineage>
</organism>
<comment type="caution">
    <text evidence="3">The sequence shown here is derived from an EMBL/GenBank/DDBJ whole genome shotgun (WGS) entry which is preliminary data.</text>
</comment>
<dbReference type="InterPro" id="IPR007312">
    <property type="entry name" value="Phosphoesterase"/>
</dbReference>
<dbReference type="GO" id="GO:0042578">
    <property type="term" value="F:phosphoric ester hydrolase activity"/>
    <property type="evidence" value="ECO:0007669"/>
    <property type="project" value="UniProtKB-ARBA"/>
</dbReference>
<sequence>MVQLSLIIGAATFAGLAAAAGTAWKSNIKNVVVLVEENRSYDTILGGLTYNSKLNNFIQLSSSFCNPVNTTNSSQGTICAAESALNVDPQDPNHSISGVNMQLFGTFHPNETLVAKYPTTPGKYQTMNGFVYEHAIAYKTTTSSKLHEVIDYYTPAHIPVMNSLAENFVSFSQWFAAVPGPTNPNRAYLTSGTSAGHGKNDAAFGVYGLTQKSIFQQLSENNITWINYQNSTTGAGLGFNPDADFYAWTKSSGASTTNVKGLNQFYTDAAAGKLPQFTYINPECCSYQSFHPASSISNGEKFVKGIYQALRSSPQWNNTLFILTFDEHGGFADHVPPLVGTLGVPAGDSITYTETAPDGNPITFKFDRLGVRVPTFLISPWVASGAVEGVGSNNGNTYTHTSILNFLSELWNLTPLTPRVSWSSTFEHLILDTPRTNVIANLPNPVEY</sequence>
<dbReference type="PANTHER" id="PTHR31956:SF1">
    <property type="entry name" value="NON-SPECIFIC PHOSPHOLIPASE C1"/>
    <property type="match status" value="1"/>
</dbReference>
<proteinExistence type="predicted"/>
<dbReference type="AlphaFoldDB" id="A0AA39WUL5"/>
<reference evidence="3" key="1">
    <citation type="submission" date="2023-06" db="EMBL/GenBank/DDBJ databases">
        <title>Genome-scale phylogeny and comparative genomics of the fungal order Sordariales.</title>
        <authorList>
            <consortium name="Lawrence Berkeley National Laboratory"/>
            <person name="Hensen N."/>
            <person name="Bonometti L."/>
            <person name="Westerberg I."/>
            <person name="Brannstrom I.O."/>
            <person name="Guillou S."/>
            <person name="Cros-Aarteil S."/>
            <person name="Calhoun S."/>
            <person name="Haridas S."/>
            <person name="Kuo A."/>
            <person name="Mondo S."/>
            <person name="Pangilinan J."/>
            <person name="Riley R."/>
            <person name="LaButti K."/>
            <person name="Andreopoulos B."/>
            <person name="Lipzen A."/>
            <person name="Chen C."/>
            <person name="Yanf M."/>
            <person name="Daum C."/>
            <person name="Ng V."/>
            <person name="Clum A."/>
            <person name="Steindorff A."/>
            <person name="Ohm R."/>
            <person name="Martin F."/>
            <person name="Silar P."/>
            <person name="Natvig D."/>
            <person name="Lalanne C."/>
            <person name="Gautier V."/>
            <person name="Ament-velasquez S.L."/>
            <person name="Kruys A."/>
            <person name="Hutchinson M.I."/>
            <person name="Powell A.J."/>
            <person name="Barry K."/>
            <person name="Miller A.N."/>
            <person name="Grigoriev I.V."/>
            <person name="Debuchy R."/>
            <person name="Gladieux P."/>
            <person name="Thoren M.H."/>
            <person name="Johannesson H."/>
        </authorList>
    </citation>
    <scope>NUCLEOTIDE SEQUENCE</scope>
    <source>
        <strain evidence="3">SMH3391-2</strain>
    </source>
</reference>
<dbReference type="Gene3D" id="3.40.720.10">
    <property type="entry name" value="Alkaline Phosphatase, subunit A"/>
    <property type="match status" value="1"/>
</dbReference>
<dbReference type="GO" id="GO:0009395">
    <property type="term" value="P:phospholipid catabolic process"/>
    <property type="evidence" value="ECO:0007669"/>
    <property type="project" value="TreeGrafter"/>
</dbReference>
<keyword evidence="1" id="KW-0378">Hydrolase</keyword>
<accession>A0AA39WUL5</accession>
<evidence type="ECO:0000313" key="4">
    <source>
        <dbReference type="Proteomes" id="UP001174934"/>
    </source>
</evidence>
<feature type="signal peptide" evidence="2">
    <location>
        <begin position="1"/>
        <end position="19"/>
    </location>
</feature>